<keyword evidence="3" id="KW-1185">Reference proteome</keyword>
<protein>
    <submittedName>
        <fullName evidence="2">Uncharacterized protein</fullName>
    </submittedName>
</protein>
<name>A0ABS3Z0R1_9BACT</name>
<keyword evidence="1" id="KW-0812">Transmembrane</keyword>
<feature type="transmembrane region" description="Helical" evidence="1">
    <location>
        <begin position="121"/>
        <end position="137"/>
    </location>
</feature>
<feature type="transmembrane region" description="Helical" evidence="1">
    <location>
        <begin position="98"/>
        <end position="115"/>
    </location>
</feature>
<evidence type="ECO:0000313" key="3">
    <source>
        <dbReference type="Proteomes" id="UP000677244"/>
    </source>
</evidence>
<dbReference type="RefSeq" id="WP_209141406.1">
    <property type="nucleotide sequence ID" value="NZ_JAGHKO010000006.1"/>
</dbReference>
<accession>A0ABS3Z0R1</accession>
<evidence type="ECO:0000256" key="1">
    <source>
        <dbReference type="SAM" id="Phobius"/>
    </source>
</evidence>
<gene>
    <name evidence="2" type="ORF">J7I42_23910</name>
</gene>
<proteinExistence type="predicted"/>
<organism evidence="2 3">
    <name type="scientific">Niastella soli</name>
    <dbReference type="NCBI Taxonomy" id="2821487"/>
    <lineage>
        <taxon>Bacteria</taxon>
        <taxon>Pseudomonadati</taxon>
        <taxon>Bacteroidota</taxon>
        <taxon>Chitinophagia</taxon>
        <taxon>Chitinophagales</taxon>
        <taxon>Chitinophagaceae</taxon>
        <taxon>Niastella</taxon>
    </lineage>
</organism>
<keyword evidence="1" id="KW-0472">Membrane</keyword>
<dbReference type="EMBL" id="JAGHKO010000006">
    <property type="protein sequence ID" value="MBO9203352.1"/>
    <property type="molecule type" value="Genomic_DNA"/>
</dbReference>
<sequence>MSLDLPVFDLRNLKRSFYYFLVCNLITCLIGILFRGSLGALVGHGAVTRYTTWIIFFLLLIPSYIYSNWSKKEIRKIIAITDFNVQFEKYEQFFKKRLLWNTLSVVISAAFLLIINKNSFFYILIIQSFLSALFWPSKRVISRELNNNDIVFT</sequence>
<evidence type="ECO:0000313" key="2">
    <source>
        <dbReference type="EMBL" id="MBO9203352.1"/>
    </source>
</evidence>
<keyword evidence="1" id="KW-1133">Transmembrane helix</keyword>
<comment type="caution">
    <text evidence="2">The sequence shown here is derived from an EMBL/GenBank/DDBJ whole genome shotgun (WGS) entry which is preliminary data.</text>
</comment>
<dbReference type="Proteomes" id="UP000677244">
    <property type="component" value="Unassembled WGS sequence"/>
</dbReference>
<reference evidence="2 3" key="1">
    <citation type="submission" date="2021-03" db="EMBL/GenBank/DDBJ databases">
        <title>Assistant Professor.</title>
        <authorList>
            <person name="Huq M.A."/>
        </authorList>
    </citation>
    <scope>NUCLEOTIDE SEQUENCE [LARGE SCALE GENOMIC DNA]</scope>
    <source>
        <strain evidence="2 3">MAH-29</strain>
    </source>
</reference>
<feature type="transmembrane region" description="Helical" evidence="1">
    <location>
        <begin position="17"/>
        <end position="38"/>
    </location>
</feature>
<feature type="transmembrane region" description="Helical" evidence="1">
    <location>
        <begin position="50"/>
        <end position="67"/>
    </location>
</feature>